<reference evidence="5" key="1">
    <citation type="journal article" date="2021" name="Nat. Commun.">
        <title>Genetic determinants of endophytism in the Arabidopsis root mycobiome.</title>
        <authorList>
            <person name="Mesny F."/>
            <person name="Miyauchi S."/>
            <person name="Thiergart T."/>
            <person name="Pickel B."/>
            <person name="Atanasova L."/>
            <person name="Karlsson M."/>
            <person name="Huettel B."/>
            <person name="Barry K.W."/>
            <person name="Haridas S."/>
            <person name="Chen C."/>
            <person name="Bauer D."/>
            <person name="Andreopoulos W."/>
            <person name="Pangilinan J."/>
            <person name="LaButti K."/>
            <person name="Riley R."/>
            <person name="Lipzen A."/>
            <person name="Clum A."/>
            <person name="Drula E."/>
            <person name="Henrissat B."/>
            <person name="Kohler A."/>
            <person name="Grigoriev I.V."/>
            <person name="Martin F.M."/>
            <person name="Hacquard S."/>
        </authorList>
    </citation>
    <scope>NUCLEOTIDE SEQUENCE</scope>
    <source>
        <strain evidence="5">MPI-SDFR-AT-0073</strain>
    </source>
</reference>
<dbReference type="InterPro" id="IPR011583">
    <property type="entry name" value="Chitinase_II/V-like_cat"/>
</dbReference>
<evidence type="ECO:0000313" key="6">
    <source>
        <dbReference type="Proteomes" id="UP000758603"/>
    </source>
</evidence>
<dbReference type="SMART" id="SM00636">
    <property type="entry name" value="Glyco_18"/>
    <property type="match status" value="1"/>
</dbReference>
<dbReference type="InterPro" id="IPR029070">
    <property type="entry name" value="Chitinase_insertion_sf"/>
</dbReference>
<dbReference type="InterPro" id="IPR001223">
    <property type="entry name" value="Glyco_hydro18_cat"/>
</dbReference>
<dbReference type="PANTHER" id="PTHR11177:SF389">
    <property type="entry name" value="CHITINASE"/>
    <property type="match status" value="1"/>
</dbReference>
<comment type="caution">
    <text evidence="5">The sequence shown here is derived from an EMBL/GenBank/DDBJ whole genome shotgun (WGS) entry which is preliminary data.</text>
</comment>
<dbReference type="SUPFAM" id="SSF54556">
    <property type="entry name" value="Chitinase insertion domain"/>
    <property type="match status" value="1"/>
</dbReference>
<feature type="chain" id="PRO_5040454357" description="chitinase" evidence="3">
    <location>
        <begin position="23"/>
        <end position="1184"/>
    </location>
</feature>
<gene>
    <name evidence="5" type="ORF">BKA67DRAFT_664598</name>
</gene>
<dbReference type="RefSeq" id="XP_045952044.1">
    <property type="nucleotide sequence ID" value="XM_046108407.1"/>
</dbReference>
<dbReference type="SUPFAM" id="SSF51445">
    <property type="entry name" value="(Trans)glycosidases"/>
    <property type="match status" value="1"/>
</dbReference>
<evidence type="ECO:0000313" key="5">
    <source>
        <dbReference type="EMBL" id="KAH6645530.1"/>
    </source>
</evidence>
<dbReference type="Gene3D" id="3.10.50.10">
    <property type="match status" value="1"/>
</dbReference>
<evidence type="ECO:0000256" key="2">
    <source>
        <dbReference type="ARBA" id="ARBA00012729"/>
    </source>
</evidence>
<sequence length="1184" mass="130157">MFKLPRLLLAFAISGLLGTASADTECSATVACEIGCCGTWGVCGMGPDYCGADNCINNCDAKADCDPDNWGSNYYGFCGTTEEFCGNDTVTRPSCDVDLQSITRVIGYYGSGALTRLCDGMLPLSIPQGVYSHIYFAFASIDPDTFEAVPAVESDLETLTKLQALQYRELGIELWLSIGGWDFSDDDFATATTWSDLAAADITYQNVFFSSLALLLMSYGFTGVDIDWEYPAADDRNGRDEDYANFPVFLANLKSAMSSYGFGISVTLPTSYWYLKHFDLAAIEPSVDWFNYMSYDLHGAWDIGNEWTGAYLDSHTNLTEIEDALDLIWRNDIPSNKITLGLAFYGRSFTVASTSCVEPGCDYLSAGDAGDCSAQAGILLNSEIQTIMSENDLTPTFYSDAAVKVLTWDNQWVSYDDEDTFKLKGDFAKSQCLGGVLVWAVDYDDNNGTFSYGLAAALGNELNVDTETGVTLTIAETSSGSSSDPLDSMCRWMNCGESCPSGFSQIIRDDKKSQIMLDSSYCFDDEMQVLCCPTSTELPTCRWRGFHNSGQCQNGCSDGEVEVGSTMAGCSWGYQSACCTTTESTSSYSGCKWYSDAPDCTDGTSDSCPSDYPTFVAKSRNGWGGMRRCDEGRYHVYCCQAETVPEPFTNCDWYGHEDPDVQDLSERIYSNACPSDTMRFATQFVGAYAPSETEDCAWGAEAYCCAGSTDDTTSDVDPRDVAIIYQDETAELFDAYLEQWLNNPICPGEWAAQYSDTDPVTVTKRDSLLQLLRERATDQTSTLEVLLPMMYALFAAKYTRTDIEEIWDTRISAYLGDEAADFGLIYDVMYPDGYTASPVDDTEWFLADMMCDLEDSAYGLESYAGATAVCINSDDASSIVSKRSISEEVRFDTTANSTYAGLWRRRLAANSMNLRASQNTVPTVSAAMNGAIAGDLSIHYLRWLHTAGTTSGTEVELEVAFWIGGTPGTAPSTVIQTAYSDTTHTIQRDRWIVAHFHIPLDSQTFINYNGQVYLGINYGRVYHSQEIRRPGRVSAGVTPDYRAEYRRTNNYGGTTNSVMTNYNARSSILNCPTATSRWYPGSGLSSGDAPATNGFPRQPGYEELIQSFGTYLYNTNMFQIGNLQYVWNITARTDGTNVTDDNGIVLYQQIAGDGAMFQPQWGAFDYNWMPDGTTTPPDLSNADA</sequence>
<dbReference type="GO" id="GO:0008843">
    <property type="term" value="F:endochitinase activity"/>
    <property type="evidence" value="ECO:0007669"/>
    <property type="project" value="UniProtKB-EC"/>
</dbReference>
<dbReference type="GO" id="GO:0005975">
    <property type="term" value="P:carbohydrate metabolic process"/>
    <property type="evidence" value="ECO:0007669"/>
    <property type="project" value="InterPro"/>
</dbReference>
<dbReference type="PANTHER" id="PTHR11177">
    <property type="entry name" value="CHITINASE"/>
    <property type="match status" value="1"/>
</dbReference>
<dbReference type="InterPro" id="IPR017853">
    <property type="entry name" value="GH"/>
</dbReference>
<dbReference type="Gene3D" id="3.20.20.80">
    <property type="entry name" value="Glycosidases"/>
    <property type="match status" value="1"/>
</dbReference>
<evidence type="ECO:0000259" key="4">
    <source>
        <dbReference type="PROSITE" id="PS51910"/>
    </source>
</evidence>
<evidence type="ECO:0000256" key="1">
    <source>
        <dbReference type="ARBA" id="ARBA00008682"/>
    </source>
</evidence>
<evidence type="ECO:0000256" key="3">
    <source>
        <dbReference type="SAM" id="SignalP"/>
    </source>
</evidence>
<dbReference type="Pfam" id="PF00704">
    <property type="entry name" value="Glyco_hydro_18"/>
    <property type="match status" value="1"/>
</dbReference>
<proteinExistence type="inferred from homology"/>
<feature type="signal peptide" evidence="3">
    <location>
        <begin position="1"/>
        <end position="22"/>
    </location>
</feature>
<dbReference type="CDD" id="cd06922">
    <property type="entry name" value="ChtBD1_GH18_1"/>
    <property type="match status" value="1"/>
</dbReference>
<dbReference type="GeneID" id="70137298"/>
<dbReference type="PROSITE" id="PS51910">
    <property type="entry name" value="GH18_2"/>
    <property type="match status" value="1"/>
</dbReference>
<protein>
    <recommendedName>
        <fullName evidence="2">chitinase</fullName>
        <ecNumber evidence="2">3.2.1.14</ecNumber>
    </recommendedName>
</protein>
<dbReference type="AlphaFoldDB" id="A0A9P8UBZ5"/>
<keyword evidence="3" id="KW-0732">Signal</keyword>
<feature type="domain" description="GH18" evidence="4">
    <location>
        <begin position="103"/>
        <end position="465"/>
    </location>
</feature>
<organism evidence="5 6">
    <name type="scientific">Truncatella angustata</name>
    <dbReference type="NCBI Taxonomy" id="152316"/>
    <lineage>
        <taxon>Eukaryota</taxon>
        <taxon>Fungi</taxon>
        <taxon>Dikarya</taxon>
        <taxon>Ascomycota</taxon>
        <taxon>Pezizomycotina</taxon>
        <taxon>Sordariomycetes</taxon>
        <taxon>Xylariomycetidae</taxon>
        <taxon>Amphisphaeriales</taxon>
        <taxon>Sporocadaceae</taxon>
        <taxon>Truncatella</taxon>
    </lineage>
</organism>
<keyword evidence="6" id="KW-1185">Reference proteome</keyword>
<dbReference type="GO" id="GO:0005576">
    <property type="term" value="C:extracellular region"/>
    <property type="evidence" value="ECO:0007669"/>
    <property type="project" value="TreeGrafter"/>
</dbReference>
<dbReference type="GO" id="GO:0006032">
    <property type="term" value="P:chitin catabolic process"/>
    <property type="evidence" value="ECO:0007669"/>
    <property type="project" value="TreeGrafter"/>
</dbReference>
<dbReference type="Proteomes" id="UP000758603">
    <property type="component" value="Unassembled WGS sequence"/>
</dbReference>
<comment type="similarity">
    <text evidence="1">Belongs to the glycosyl hydrolase 18 family. Chitinase class V subfamily.</text>
</comment>
<dbReference type="OrthoDB" id="73875at2759"/>
<dbReference type="InterPro" id="IPR050314">
    <property type="entry name" value="Glycosyl_Hydrlase_18"/>
</dbReference>
<dbReference type="EC" id="3.2.1.14" evidence="2"/>
<dbReference type="EMBL" id="JAGPXC010000011">
    <property type="protein sequence ID" value="KAH6645530.1"/>
    <property type="molecule type" value="Genomic_DNA"/>
</dbReference>
<accession>A0A9P8UBZ5</accession>
<name>A0A9P8UBZ5_9PEZI</name>
<dbReference type="GO" id="GO:0008061">
    <property type="term" value="F:chitin binding"/>
    <property type="evidence" value="ECO:0007669"/>
    <property type="project" value="InterPro"/>
</dbReference>